<dbReference type="KEGG" id="mend:L6E24_08875"/>
<dbReference type="PANTHER" id="PTHR35902:SF3">
    <property type="entry name" value="NPCBM-ASSOCIATED, NEW3 DOMAIN OF ALPHA-GALACTOSIDASE"/>
    <property type="match status" value="1"/>
</dbReference>
<dbReference type="Gene3D" id="2.60.40.10">
    <property type="entry name" value="Immunoglobulins"/>
    <property type="match status" value="2"/>
</dbReference>
<proteinExistence type="predicted"/>
<organism evidence="3 4">
    <name type="scientific">Methanoplanus endosymbiosus</name>
    <dbReference type="NCBI Taxonomy" id="33865"/>
    <lineage>
        <taxon>Archaea</taxon>
        <taxon>Methanobacteriati</taxon>
        <taxon>Methanobacteriota</taxon>
        <taxon>Stenosarchaea group</taxon>
        <taxon>Methanomicrobia</taxon>
        <taxon>Methanomicrobiales</taxon>
        <taxon>Methanomicrobiaceae</taxon>
        <taxon>Methanoplanus</taxon>
    </lineage>
</organism>
<feature type="domain" description="CARDB" evidence="2">
    <location>
        <begin position="171"/>
        <end position="265"/>
    </location>
</feature>
<keyword evidence="4" id="KW-1185">Reference proteome</keyword>
<dbReference type="PANTHER" id="PTHR35902">
    <property type="entry name" value="S-LAYER DOMAIN-LIKE PROTEIN-RELATED"/>
    <property type="match status" value="1"/>
</dbReference>
<evidence type="ECO:0000313" key="4">
    <source>
        <dbReference type="Proteomes" id="UP001060368"/>
    </source>
</evidence>
<name>A0A9E7TKR2_9EURY</name>
<reference evidence="3" key="1">
    <citation type="submission" date="2022-04" db="EMBL/GenBank/DDBJ databases">
        <title>Complete genome of Methanoplanus endosymbiosus DSM 3599.</title>
        <authorList>
            <person name="Chen S.-C."/>
            <person name="You Y.-T."/>
            <person name="Zhou Y.-Z."/>
            <person name="Lai M.-C."/>
        </authorList>
    </citation>
    <scope>NUCLEOTIDE SEQUENCE</scope>
    <source>
        <strain evidence="3">DSM 3599</strain>
    </source>
</reference>
<evidence type="ECO:0000256" key="1">
    <source>
        <dbReference type="SAM" id="Phobius"/>
    </source>
</evidence>
<sequence length="427" mass="45836">MKLKYLLFACLIIAACVIMPAAAGSKYLSGEPEISLAISGSNEYSPGDDVTLTVIVQNSGMKNVKIIQSDIVDRDDNPDTAKMVNVGIGSGDAPVTIKTDSQMIGDIAGGATKSVSFKMEVDRYAEDGEYNLIGVVKYKYLYFAEQSGTDAITYYWKDVTEEIPLKITVKPKIVIEVSDVKTDSMNVGTEGYITMNVKNIGYESGKNSVIIISQDGTSAVIPTDSSVFVGDFAPGDVKSVTFKASVSENAEAKNYPLLVSVDYKDSDGKDQTSDSETVGVDVGGKIDFEIVSPPTVLQVGDKGTIEIEYKNTGAATAYNAKARISAVDPFTSNDDTAYLGDLAPGETSVGRYEVTVDSTATVKNYGVDSEIRYRDSLDNSQISDSMKAEIEITEKSGMSVLTSPIVITLILFVLIGAGYFVLKRRKN</sequence>
<dbReference type="Proteomes" id="UP001060368">
    <property type="component" value="Chromosome"/>
</dbReference>
<dbReference type="RefSeq" id="WP_257741638.1">
    <property type="nucleotide sequence ID" value="NZ_CP096115.1"/>
</dbReference>
<dbReference type="PROSITE" id="PS51257">
    <property type="entry name" value="PROKAR_LIPOPROTEIN"/>
    <property type="match status" value="1"/>
</dbReference>
<evidence type="ECO:0000313" key="3">
    <source>
        <dbReference type="EMBL" id="UUX91486.1"/>
    </source>
</evidence>
<dbReference type="InterPro" id="IPR013783">
    <property type="entry name" value="Ig-like_fold"/>
</dbReference>
<dbReference type="AlphaFoldDB" id="A0A9E7TKR2"/>
<dbReference type="EMBL" id="CP096115">
    <property type="protein sequence ID" value="UUX91486.1"/>
    <property type="molecule type" value="Genomic_DNA"/>
</dbReference>
<feature type="transmembrane region" description="Helical" evidence="1">
    <location>
        <begin position="401"/>
        <end position="422"/>
    </location>
</feature>
<keyword evidence="1" id="KW-0472">Membrane</keyword>
<protein>
    <submittedName>
        <fullName evidence="3">S-layer protein</fullName>
    </submittedName>
</protein>
<dbReference type="InterPro" id="IPR011635">
    <property type="entry name" value="CARDB"/>
</dbReference>
<dbReference type="GeneID" id="74307811"/>
<keyword evidence="1" id="KW-0812">Transmembrane</keyword>
<accession>A0A9E7TKR2</accession>
<evidence type="ECO:0000259" key="2">
    <source>
        <dbReference type="Pfam" id="PF07705"/>
    </source>
</evidence>
<keyword evidence="1" id="KW-1133">Transmembrane helix</keyword>
<dbReference type="Pfam" id="PF07705">
    <property type="entry name" value="CARDB"/>
    <property type="match status" value="1"/>
</dbReference>
<gene>
    <name evidence="3" type="ORF">L6E24_08875</name>
</gene>